<name>A0A450S6D4_9GAMM</name>
<dbReference type="EMBL" id="CAADFL010000052">
    <property type="protein sequence ID" value="VFK07852.1"/>
    <property type="molecule type" value="Genomic_DNA"/>
</dbReference>
<sequence length="87" mass="9866">MRLYTGLQVRFSPIIGARWDGLRYVVCGHRREGGRRRVLLRRMSGLLRGDGLPVEVTHPRRDGSTILADPRAITPLSARRFKGLLKS</sequence>
<evidence type="ECO:0000313" key="3">
    <source>
        <dbReference type="EMBL" id="VFK07852.1"/>
    </source>
</evidence>
<evidence type="ECO:0000313" key="1">
    <source>
        <dbReference type="EMBL" id="VFJ47435.1"/>
    </source>
</evidence>
<reference evidence="1" key="1">
    <citation type="submission" date="2019-02" db="EMBL/GenBank/DDBJ databases">
        <authorList>
            <person name="Gruber-Vodicka R. H."/>
            <person name="Seah K. B. B."/>
        </authorList>
    </citation>
    <scope>NUCLEOTIDE SEQUENCE</scope>
    <source>
        <strain evidence="1">BECK_BZ163</strain>
        <strain evidence="3">BECK_BZ164</strain>
        <strain evidence="2">BECK_BZ165</strain>
    </source>
</reference>
<dbReference type="EMBL" id="CAADEZ010000047">
    <property type="protein sequence ID" value="VFJ47435.1"/>
    <property type="molecule type" value="Genomic_DNA"/>
</dbReference>
<dbReference type="EMBL" id="CAADFA010000051">
    <property type="protein sequence ID" value="VFJ47858.1"/>
    <property type="molecule type" value="Genomic_DNA"/>
</dbReference>
<protein>
    <submittedName>
        <fullName evidence="1">Uncharacterized protein</fullName>
    </submittedName>
</protein>
<accession>A0A450S6D4</accession>
<gene>
    <name evidence="1" type="ORF">BECKFM1743A_GA0114220_1004710</name>
    <name evidence="3" type="ORF">BECKFM1743B_GA0114221_1005210</name>
    <name evidence="2" type="ORF">BECKFM1743C_GA0114222_1005111</name>
</gene>
<dbReference type="AlphaFoldDB" id="A0A450S6D4"/>
<organism evidence="1">
    <name type="scientific">Candidatus Kentrum sp. FM</name>
    <dbReference type="NCBI Taxonomy" id="2126340"/>
    <lineage>
        <taxon>Bacteria</taxon>
        <taxon>Pseudomonadati</taxon>
        <taxon>Pseudomonadota</taxon>
        <taxon>Gammaproteobacteria</taxon>
        <taxon>Candidatus Kentrum</taxon>
    </lineage>
</organism>
<proteinExistence type="predicted"/>
<evidence type="ECO:0000313" key="2">
    <source>
        <dbReference type="EMBL" id="VFJ47858.1"/>
    </source>
</evidence>